<dbReference type="PANTHER" id="PTHR22939">
    <property type="entry name" value="SERINE PROTEASE FAMILY S1C HTRA-RELATED"/>
    <property type="match status" value="1"/>
</dbReference>
<dbReference type="Pfam" id="PF17820">
    <property type="entry name" value="PDZ_6"/>
    <property type="match status" value="1"/>
</dbReference>
<reference evidence="6" key="1">
    <citation type="journal article" date="2020" name="mSystems">
        <title>Genome- and Community-Level Interaction Insights into Carbon Utilization and Element Cycling Functions of Hydrothermarchaeota in Hydrothermal Sediment.</title>
        <authorList>
            <person name="Zhou Z."/>
            <person name="Liu Y."/>
            <person name="Xu W."/>
            <person name="Pan J."/>
            <person name="Luo Z.H."/>
            <person name="Li M."/>
        </authorList>
    </citation>
    <scope>NUCLEOTIDE SEQUENCE [LARGE SCALE GENOMIC DNA]</scope>
    <source>
        <strain evidence="6">HyVt-577</strain>
    </source>
</reference>
<keyword evidence="2" id="KW-0645">Protease</keyword>
<sequence length="443" mass="48944">MIKKLILLLFSLSLASAQTTLNDQILRAREKVFPALVHIQPIKEIFTSGEKRKMQITGSGVIISPDGFVVTNNHVAEKANSVRCTLSSRHELEAEVVGLDPWTDLAVLKLDLEKAGLKEVPYADFGNSDNLQVGQVVLALGSPLGLSRSLSMGVVSSVDRYFEDTGDMISPFNLWIQTDAAINPGNSGGPLVDLQGHIIGINARAVVFGENLGFAIPSNTVKFVIDQIINKGEVQRSWIGISWQEIKEYRKYKNRSELKGVLIASVEKNSPAERAGLQPGDMVTAINGQPVSAVYREELPKIRLLIANMPIGSPLRFSLLSGDEPKTVTLLTEKQGKFSGTEFQCDEWGLSVKEITPRIAKNFQLDSSRGVLISGVRRGSKADEADIGRGYILLKIDGAPVKNLDDFKQRYQQYIKNPREDHLLFLKFFRNNRFALIKGDRGE</sequence>
<dbReference type="PROSITE" id="PS50106">
    <property type="entry name" value="PDZ"/>
    <property type="match status" value="2"/>
</dbReference>
<dbReference type="SUPFAM" id="SSF50156">
    <property type="entry name" value="PDZ domain-like"/>
    <property type="match status" value="2"/>
</dbReference>
<keyword evidence="3" id="KW-0378">Hydrolase</keyword>
<evidence type="ECO:0000256" key="4">
    <source>
        <dbReference type="SAM" id="SignalP"/>
    </source>
</evidence>
<feature type="chain" id="PRO_5030642402" evidence="4">
    <location>
        <begin position="18"/>
        <end position="443"/>
    </location>
</feature>
<dbReference type="Proteomes" id="UP000885779">
    <property type="component" value="Unassembled WGS sequence"/>
</dbReference>
<dbReference type="PANTHER" id="PTHR22939:SF129">
    <property type="entry name" value="SERINE PROTEASE HTRA2, MITOCHONDRIAL"/>
    <property type="match status" value="1"/>
</dbReference>
<comment type="caution">
    <text evidence="6">The sequence shown here is derived from an EMBL/GenBank/DDBJ whole genome shotgun (WGS) entry which is preliminary data.</text>
</comment>
<dbReference type="GO" id="GO:0004252">
    <property type="term" value="F:serine-type endopeptidase activity"/>
    <property type="evidence" value="ECO:0007669"/>
    <property type="project" value="InterPro"/>
</dbReference>
<feature type="domain" description="PDZ" evidence="5">
    <location>
        <begin position="327"/>
        <end position="404"/>
    </location>
</feature>
<dbReference type="SMART" id="SM00228">
    <property type="entry name" value="PDZ"/>
    <property type="match status" value="2"/>
</dbReference>
<dbReference type="Gene3D" id="2.40.10.120">
    <property type="match status" value="1"/>
</dbReference>
<evidence type="ECO:0000256" key="3">
    <source>
        <dbReference type="ARBA" id="ARBA00022801"/>
    </source>
</evidence>
<dbReference type="InterPro" id="IPR036034">
    <property type="entry name" value="PDZ_sf"/>
</dbReference>
<feature type="domain" description="PDZ" evidence="5">
    <location>
        <begin position="230"/>
        <end position="298"/>
    </location>
</feature>
<comment type="similarity">
    <text evidence="1">Belongs to the peptidase S1C family.</text>
</comment>
<accession>A0A7V4TY21</accession>
<dbReference type="InterPro" id="IPR009003">
    <property type="entry name" value="Peptidase_S1_PA"/>
</dbReference>
<organism evidence="6">
    <name type="scientific">Caldithrix abyssi</name>
    <dbReference type="NCBI Taxonomy" id="187145"/>
    <lineage>
        <taxon>Bacteria</taxon>
        <taxon>Pseudomonadati</taxon>
        <taxon>Calditrichota</taxon>
        <taxon>Calditrichia</taxon>
        <taxon>Calditrichales</taxon>
        <taxon>Calditrichaceae</taxon>
        <taxon>Caldithrix</taxon>
    </lineage>
</organism>
<evidence type="ECO:0000259" key="5">
    <source>
        <dbReference type="PROSITE" id="PS50106"/>
    </source>
</evidence>
<dbReference type="Pfam" id="PF13365">
    <property type="entry name" value="Trypsin_2"/>
    <property type="match status" value="1"/>
</dbReference>
<dbReference type="EMBL" id="DRQG01000022">
    <property type="protein sequence ID" value="HGY54536.1"/>
    <property type="molecule type" value="Genomic_DNA"/>
</dbReference>
<dbReference type="InterPro" id="IPR041489">
    <property type="entry name" value="PDZ_6"/>
</dbReference>
<dbReference type="SUPFAM" id="SSF50494">
    <property type="entry name" value="Trypsin-like serine proteases"/>
    <property type="match status" value="1"/>
</dbReference>
<name>A0A7V4TY21_CALAY</name>
<keyword evidence="4" id="KW-0732">Signal</keyword>
<evidence type="ECO:0000256" key="2">
    <source>
        <dbReference type="ARBA" id="ARBA00022670"/>
    </source>
</evidence>
<dbReference type="Gene3D" id="2.30.42.10">
    <property type="match status" value="2"/>
</dbReference>
<dbReference type="InterPro" id="IPR001940">
    <property type="entry name" value="Peptidase_S1C"/>
</dbReference>
<dbReference type="AlphaFoldDB" id="A0A7V4TY21"/>
<dbReference type="GO" id="GO:0006508">
    <property type="term" value="P:proteolysis"/>
    <property type="evidence" value="ECO:0007669"/>
    <property type="project" value="UniProtKB-KW"/>
</dbReference>
<proteinExistence type="inferred from homology"/>
<evidence type="ECO:0000313" key="6">
    <source>
        <dbReference type="EMBL" id="HGY54536.1"/>
    </source>
</evidence>
<gene>
    <name evidence="6" type="ORF">ENK44_02425</name>
</gene>
<feature type="signal peptide" evidence="4">
    <location>
        <begin position="1"/>
        <end position="17"/>
    </location>
</feature>
<dbReference type="InterPro" id="IPR001478">
    <property type="entry name" value="PDZ"/>
</dbReference>
<protein>
    <submittedName>
        <fullName evidence="6">PDZ domain-containing protein</fullName>
    </submittedName>
</protein>
<evidence type="ECO:0000256" key="1">
    <source>
        <dbReference type="ARBA" id="ARBA00010541"/>
    </source>
</evidence>
<dbReference type="PRINTS" id="PR00834">
    <property type="entry name" value="PROTEASES2C"/>
</dbReference>